<keyword evidence="6" id="KW-1185">Reference proteome</keyword>
<evidence type="ECO:0000313" key="5">
    <source>
        <dbReference type="EMBL" id="RDJ98069.1"/>
    </source>
</evidence>
<dbReference type="PROSITE" id="PS01124">
    <property type="entry name" value="HTH_ARAC_FAMILY_2"/>
    <property type="match status" value="1"/>
</dbReference>
<dbReference type="Pfam" id="PF12833">
    <property type="entry name" value="HTH_18"/>
    <property type="match status" value="1"/>
</dbReference>
<dbReference type="InterPro" id="IPR009057">
    <property type="entry name" value="Homeodomain-like_sf"/>
</dbReference>
<dbReference type="InterPro" id="IPR018060">
    <property type="entry name" value="HTH_AraC"/>
</dbReference>
<dbReference type="Gene3D" id="1.10.10.60">
    <property type="entry name" value="Homeodomain-like"/>
    <property type="match status" value="2"/>
</dbReference>
<dbReference type="PANTHER" id="PTHR46796:SF14">
    <property type="entry name" value="TRANSCRIPTIONAL REGULATORY PROTEIN"/>
    <property type="match status" value="1"/>
</dbReference>
<dbReference type="PANTHER" id="PTHR46796">
    <property type="entry name" value="HTH-TYPE TRANSCRIPTIONAL ACTIVATOR RHAS-RELATED"/>
    <property type="match status" value="1"/>
</dbReference>
<dbReference type="OrthoDB" id="9816344at2"/>
<accession>A0A370MXI7</accession>
<evidence type="ECO:0000256" key="1">
    <source>
        <dbReference type="ARBA" id="ARBA00023015"/>
    </source>
</evidence>
<dbReference type="GO" id="GO:0003700">
    <property type="term" value="F:DNA-binding transcription factor activity"/>
    <property type="evidence" value="ECO:0007669"/>
    <property type="project" value="InterPro"/>
</dbReference>
<keyword evidence="2" id="KW-0238">DNA-binding</keyword>
<dbReference type="InterPro" id="IPR050204">
    <property type="entry name" value="AraC_XylS_family_regulators"/>
</dbReference>
<dbReference type="AlphaFoldDB" id="A0A370MXI7"/>
<comment type="caution">
    <text evidence="5">The sequence shown here is derived from an EMBL/GenBank/DDBJ whole genome shotgun (WGS) entry which is preliminary data.</text>
</comment>
<keyword evidence="3" id="KW-0804">Transcription</keyword>
<dbReference type="RefSeq" id="WP_115108830.1">
    <property type="nucleotide sequence ID" value="NZ_QHKS01000040.1"/>
</dbReference>
<organism evidence="5 6">
    <name type="scientific">Paraburkholderia lacunae</name>
    <dbReference type="NCBI Taxonomy" id="2211104"/>
    <lineage>
        <taxon>Bacteria</taxon>
        <taxon>Pseudomonadati</taxon>
        <taxon>Pseudomonadota</taxon>
        <taxon>Betaproteobacteria</taxon>
        <taxon>Burkholderiales</taxon>
        <taxon>Burkholderiaceae</taxon>
        <taxon>Paraburkholderia</taxon>
    </lineage>
</organism>
<name>A0A370MXI7_9BURK</name>
<dbReference type="SUPFAM" id="SSF46689">
    <property type="entry name" value="Homeodomain-like"/>
    <property type="match status" value="2"/>
</dbReference>
<protein>
    <recommendedName>
        <fullName evidence="4">HTH araC/xylS-type domain-containing protein</fullName>
    </recommendedName>
</protein>
<reference evidence="6" key="1">
    <citation type="submission" date="2018-05" db="EMBL/GenBank/DDBJ databases">
        <authorList>
            <person name="Feng T."/>
        </authorList>
    </citation>
    <scope>NUCLEOTIDE SEQUENCE [LARGE SCALE GENOMIC DNA]</scope>
    <source>
        <strain evidence="6">S27</strain>
    </source>
</reference>
<dbReference type="InterPro" id="IPR018062">
    <property type="entry name" value="HTH_AraC-typ_CS"/>
</dbReference>
<dbReference type="PROSITE" id="PS00041">
    <property type="entry name" value="HTH_ARAC_FAMILY_1"/>
    <property type="match status" value="1"/>
</dbReference>
<keyword evidence="1" id="KW-0805">Transcription regulation</keyword>
<dbReference type="GO" id="GO:0043565">
    <property type="term" value="F:sequence-specific DNA binding"/>
    <property type="evidence" value="ECO:0007669"/>
    <property type="project" value="InterPro"/>
</dbReference>
<evidence type="ECO:0000313" key="6">
    <source>
        <dbReference type="Proteomes" id="UP000254875"/>
    </source>
</evidence>
<gene>
    <name evidence="5" type="ORF">DLM46_35095</name>
</gene>
<evidence type="ECO:0000259" key="4">
    <source>
        <dbReference type="PROSITE" id="PS01124"/>
    </source>
</evidence>
<dbReference type="SMART" id="SM00342">
    <property type="entry name" value="HTH_ARAC"/>
    <property type="match status" value="1"/>
</dbReference>
<evidence type="ECO:0000256" key="2">
    <source>
        <dbReference type="ARBA" id="ARBA00023125"/>
    </source>
</evidence>
<feature type="domain" description="HTH araC/xylS-type" evidence="4">
    <location>
        <begin position="107"/>
        <end position="205"/>
    </location>
</feature>
<dbReference type="EMBL" id="QHKS01000040">
    <property type="protein sequence ID" value="RDJ98069.1"/>
    <property type="molecule type" value="Genomic_DNA"/>
</dbReference>
<evidence type="ECO:0000256" key="3">
    <source>
        <dbReference type="ARBA" id="ARBA00023163"/>
    </source>
</evidence>
<dbReference type="Proteomes" id="UP000254875">
    <property type="component" value="Unassembled WGS sequence"/>
</dbReference>
<proteinExistence type="predicted"/>
<sequence length="222" mass="23969">MSIAELSRLASLASALHAPLPQVAGTWQPDPAVARELETLAEELTNGDPVSTRLGTLLRDALASPHAQTRGVVHGLLLAIYGHAAGPGGAARSLERDTRGMTARQYRALLEHANTHLSASLMTAELAAASTLSAAHLSRALKRATGETPKQWLLRRRIERAKQMLIRNDCSLSEIAAACGFSHQSHLTRVFVKVTGATPRAWQASRRIPMQSRAERTRAPSR</sequence>